<accession>A0A1H2E7V5</accession>
<sequence>MRKALTVELYVKVATDTFRISLLSEPGREQSFRSTEVFTTRRLLVGEFSIAENCLKKAIASVVGKSLIPKSVAVVIHPEEMVDGGLSQVEERIYRELCYGAGARKVALWVGKDLSPSELRKLLDKV</sequence>
<dbReference type="OrthoDB" id="8612466at2"/>
<dbReference type="RefSeq" id="WP_092383675.1">
    <property type="nucleotide sequence ID" value="NZ_LT629787.1"/>
</dbReference>
<evidence type="ECO:0008006" key="3">
    <source>
        <dbReference type="Google" id="ProtNLM"/>
    </source>
</evidence>
<dbReference type="Proteomes" id="UP000243924">
    <property type="component" value="Chromosome I"/>
</dbReference>
<organism evidence="1 2">
    <name type="scientific">Halopseudomonas salegens</name>
    <dbReference type="NCBI Taxonomy" id="1434072"/>
    <lineage>
        <taxon>Bacteria</taxon>
        <taxon>Pseudomonadati</taxon>
        <taxon>Pseudomonadota</taxon>
        <taxon>Gammaproteobacteria</taxon>
        <taxon>Pseudomonadales</taxon>
        <taxon>Pseudomonadaceae</taxon>
        <taxon>Halopseudomonas</taxon>
    </lineage>
</organism>
<dbReference type="AlphaFoldDB" id="A0A1H2E7V5"/>
<reference evidence="2" key="1">
    <citation type="submission" date="2016-10" db="EMBL/GenBank/DDBJ databases">
        <authorList>
            <person name="Varghese N."/>
            <person name="Submissions S."/>
        </authorList>
    </citation>
    <scope>NUCLEOTIDE SEQUENCE [LARGE SCALE GENOMIC DNA]</scope>
    <source>
        <strain evidence="2">CECT 8338</strain>
    </source>
</reference>
<evidence type="ECO:0000313" key="1">
    <source>
        <dbReference type="EMBL" id="SDT91170.1"/>
    </source>
</evidence>
<gene>
    <name evidence="1" type="ORF">SAMN05216210_0429</name>
</gene>
<proteinExistence type="predicted"/>
<evidence type="ECO:0000313" key="2">
    <source>
        <dbReference type="Proteomes" id="UP000243924"/>
    </source>
</evidence>
<keyword evidence="2" id="KW-1185">Reference proteome</keyword>
<protein>
    <recommendedName>
        <fullName evidence="3">Rod shape-determining protein MreB</fullName>
    </recommendedName>
</protein>
<dbReference type="EMBL" id="LT629787">
    <property type="protein sequence ID" value="SDT91170.1"/>
    <property type="molecule type" value="Genomic_DNA"/>
</dbReference>
<name>A0A1H2E7V5_9GAMM</name>
<dbReference type="STRING" id="1434072.SAMN05216210_0429"/>